<dbReference type="EMBL" id="JARKIE010000036">
    <property type="protein sequence ID" value="KAJ7696017.1"/>
    <property type="molecule type" value="Genomic_DNA"/>
</dbReference>
<proteinExistence type="predicted"/>
<name>A0AAD7DPE0_MYCRO</name>
<evidence type="ECO:0008006" key="3">
    <source>
        <dbReference type="Google" id="ProtNLM"/>
    </source>
</evidence>
<organism evidence="1 2">
    <name type="scientific">Mycena rosella</name>
    <name type="common">Pink bonnet</name>
    <name type="synonym">Agaricus rosellus</name>
    <dbReference type="NCBI Taxonomy" id="1033263"/>
    <lineage>
        <taxon>Eukaryota</taxon>
        <taxon>Fungi</taxon>
        <taxon>Dikarya</taxon>
        <taxon>Basidiomycota</taxon>
        <taxon>Agaricomycotina</taxon>
        <taxon>Agaricomycetes</taxon>
        <taxon>Agaricomycetidae</taxon>
        <taxon>Agaricales</taxon>
        <taxon>Marasmiineae</taxon>
        <taxon>Mycenaceae</taxon>
        <taxon>Mycena</taxon>
    </lineage>
</organism>
<comment type="caution">
    <text evidence="1">The sequence shown here is derived from an EMBL/GenBank/DDBJ whole genome shotgun (WGS) entry which is preliminary data.</text>
</comment>
<dbReference type="AlphaFoldDB" id="A0AAD7DPE0"/>
<reference evidence="1" key="1">
    <citation type="submission" date="2023-03" db="EMBL/GenBank/DDBJ databases">
        <title>Massive genome expansion in bonnet fungi (Mycena s.s.) driven by repeated elements and novel gene families across ecological guilds.</title>
        <authorList>
            <consortium name="Lawrence Berkeley National Laboratory"/>
            <person name="Harder C.B."/>
            <person name="Miyauchi S."/>
            <person name="Viragh M."/>
            <person name="Kuo A."/>
            <person name="Thoen E."/>
            <person name="Andreopoulos B."/>
            <person name="Lu D."/>
            <person name="Skrede I."/>
            <person name="Drula E."/>
            <person name="Henrissat B."/>
            <person name="Morin E."/>
            <person name="Kohler A."/>
            <person name="Barry K."/>
            <person name="LaButti K."/>
            <person name="Morin E."/>
            <person name="Salamov A."/>
            <person name="Lipzen A."/>
            <person name="Mereny Z."/>
            <person name="Hegedus B."/>
            <person name="Baldrian P."/>
            <person name="Stursova M."/>
            <person name="Weitz H."/>
            <person name="Taylor A."/>
            <person name="Grigoriev I.V."/>
            <person name="Nagy L.G."/>
            <person name="Martin F."/>
            <person name="Kauserud H."/>
        </authorList>
    </citation>
    <scope>NUCLEOTIDE SEQUENCE</scope>
    <source>
        <strain evidence="1">CBHHK067</strain>
    </source>
</reference>
<keyword evidence="2" id="KW-1185">Reference proteome</keyword>
<protein>
    <recommendedName>
        <fullName evidence="3">Retrotransposon gag domain-containing protein</fullName>
    </recommendedName>
</protein>
<sequence>MTTESLTSAFHDALSGATFHTTSQPSTSQSADRTSSFCVDLSYFRSVNKNVRAWWSILEDQLKAVHIAREDWVVTVSGLFHDGALTWYLSKEQEYGGQLSSINALYQELKAQFNSPTHVDEIH</sequence>
<evidence type="ECO:0000313" key="2">
    <source>
        <dbReference type="Proteomes" id="UP001221757"/>
    </source>
</evidence>
<dbReference type="Proteomes" id="UP001221757">
    <property type="component" value="Unassembled WGS sequence"/>
</dbReference>
<evidence type="ECO:0000313" key="1">
    <source>
        <dbReference type="EMBL" id="KAJ7696017.1"/>
    </source>
</evidence>
<gene>
    <name evidence="1" type="ORF">B0H17DRAFT_1198337</name>
</gene>
<accession>A0AAD7DPE0</accession>